<name>A0A0E9N2F2_9BACT</name>
<keyword evidence="2" id="KW-1185">Reference proteome</keyword>
<gene>
    <name evidence="1" type="ORF">FPE01S_03_02200</name>
</gene>
<sequence>MLLLANAQKKVSDITIVYDAVINTGTAEPKLADAFDGATTTVYLKGSLSRSEMTSALANFTTIHDSRTGAAVVLQEIGGQKLLIRMTADDWKDKNRKYEGITFTPTDETKQLAGYKCRKAVAKMKDGGTFTVYYTDEIVPENNDYNSQFANLKGLPLEYELIQGKLTIRYVVSQVSLNPVPVAKFDIPKSGYRELSYEESKKGRKGGGG</sequence>
<reference evidence="1 2" key="1">
    <citation type="submission" date="2015-04" db="EMBL/GenBank/DDBJ databases">
        <title>Whole genome shotgun sequence of Flavihumibacter petaseus NBRC 106054.</title>
        <authorList>
            <person name="Miyazawa S."/>
            <person name="Hosoyama A."/>
            <person name="Hashimoto M."/>
            <person name="Noguchi M."/>
            <person name="Tsuchikane K."/>
            <person name="Ohji S."/>
            <person name="Yamazoe A."/>
            <person name="Ichikawa N."/>
            <person name="Kimura A."/>
            <person name="Fujita N."/>
        </authorList>
    </citation>
    <scope>NUCLEOTIDE SEQUENCE [LARGE SCALE GENOMIC DNA]</scope>
    <source>
        <strain evidence="1 2">NBRC 106054</strain>
    </source>
</reference>
<organism evidence="1 2">
    <name type="scientific">Flavihumibacter petaseus NBRC 106054</name>
    <dbReference type="NCBI Taxonomy" id="1220578"/>
    <lineage>
        <taxon>Bacteria</taxon>
        <taxon>Pseudomonadati</taxon>
        <taxon>Bacteroidota</taxon>
        <taxon>Chitinophagia</taxon>
        <taxon>Chitinophagales</taxon>
        <taxon>Chitinophagaceae</taxon>
        <taxon>Flavihumibacter</taxon>
    </lineage>
</organism>
<protein>
    <recommendedName>
        <fullName evidence="3">DUF4412 domain-containing protein</fullName>
    </recommendedName>
</protein>
<evidence type="ECO:0000313" key="1">
    <source>
        <dbReference type="EMBL" id="GAO44182.1"/>
    </source>
</evidence>
<dbReference type="EMBL" id="BBWV01000003">
    <property type="protein sequence ID" value="GAO44182.1"/>
    <property type="molecule type" value="Genomic_DNA"/>
</dbReference>
<proteinExistence type="predicted"/>
<evidence type="ECO:0000313" key="2">
    <source>
        <dbReference type="Proteomes" id="UP000033121"/>
    </source>
</evidence>
<dbReference type="STRING" id="1220578.FPE01S_03_02200"/>
<comment type="caution">
    <text evidence="1">The sequence shown here is derived from an EMBL/GenBank/DDBJ whole genome shotgun (WGS) entry which is preliminary data.</text>
</comment>
<evidence type="ECO:0008006" key="3">
    <source>
        <dbReference type="Google" id="ProtNLM"/>
    </source>
</evidence>
<accession>A0A0E9N2F2</accession>
<dbReference type="AlphaFoldDB" id="A0A0E9N2F2"/>
<dbReference type="Proteomes" id="UP000033121">
    <property type="component" value="Unassembled WGS sequence"/>
</dbReference>